<gene>
    <name evidence="2" type="ORF">FVF61_06305</name>
</gene>
<evidence type="ECO:0000313" key="2">
    <source>
        <dbReference type="EMBL" id="TYA56345.1"/>
    </source>
</evidence>
<keyword evidence="1" id="KW-0732">Signal</keyword>
<evidence type="ECO:0008006" key="4">
    <source>
        <dbReference type="Google" id="ProtNLM"/>
    </source>
</evidence>
<dbReference type="AlphaFoldDB" id="A0A5D0GBV6"/>
<evidence type="ECO:0000313" key="3">
    <source>
        <dbReference type="Proteomes" id="UP000324550"/>
    </source>
</evidence>
<accession>A0A5D0GBV6</accession>
<feature type="signal peptide" evidence="1">
    <location>
        <begin position="1"/>
        <end position="22"/>
    </location>
</feature>
<feature type="chain" id="PRO_5022945459" description="Porin family protein" evidence="1">
    <location>
        <begin position="23"/>
        <end position="206"/>
    </location>
</feature>
<comment type="caution">
    <text evidence="2">The sequence shown here is derived from an EMBL/GenBank/DDBJ whole genome shotgun (WGS) entry which is preliminary data.</text>
</comment>
<proteinExistence type="predicted"/>
<keyword evidence="3" id="KW-1185">Reference proteome</keyword>
<dbReference type="Proteomes" id="UP000324550">
    <property type="component" value="Unassembled WGS sequence"/>
</dbReference>
<dbReference type="EMBL" id="VSFC01000031">
    <property type="protein sequence ID" value="TYA56345.1"/>
    <property type="molecule type" value="Genomic_DNA"/>
</dbReference>
<evidence type="ECO:0000256" key="1">
    <source>
        <dbReference type="SAM" id="SignalP"/>
    </source>
</evidence>
<reference evidence="2 3" key="1">
    <citation type="submission" date="2019-08" db="EMBL/GenBank/DDBJ databases">
        <title>Formosa sediminis sp. nov., isolated from marine sediment.</title>
        <authorList>
            <person name="Cao W.R."/>
        </authorList>
    </citation>
    <scope>NUCLEOTIDE SEQUENCE [LARGE SCALE GENOMIC DNA]</scope>
    <source>
        <strain evidence="2 3">1494</strain>
    </source>
</reference>
<organism evidence="2 3">
    <name type="scientific">Formosa maritima</name>
    <dbReference type="NCBI Taxonomy" id="2592046"/>
    <lineage>
        <taxon>Bacteria</taxon>
        <taxon>Pseudomonadati</taxon>
        <taxon>Bacteroidota</taxon>
        <taxon>Flavobacteriia</taxon>
        <taxon>Flavobacteriales</taxon>
        <taxon>Flavobacteriaceae</taxon>
        <taxon>Formosa</taxon>
    </lineage>
</organism>
<sequence length="206" mass="22843">MKKIFLCAAIAVFGLTSLNAQNDIMESAKTGSFYIGANIGFSLINDNYYYDDDYDNDDYGSFNFGFDVAYLFEVIDNLEVGGLVGYTQYIAKGSYWNGDYDEQFNEFVYVDFEDASFIPIAVSGRYYFGDHRFFGGLDLGVGINVAGDAKTGFYARPKFGFDLGPVALIAAFQSISGGQDYNNSNNVQVYSLNGFKSFNFGVEFGF</sequence>
<dbReference type="RefSeq" id="WP_148454491.1">
    <property type="nucleotide sequence ID" value="NZ_VSFC01000031.1"/>
</dbReference>
<name>A0A5D0GBV6_9FLAO</name>
<dbReference type="OrthoDB" id="1492374at2"/>
<protein>
    <recommendedName>
        <fullName evidence="4">Porin family protein</fullName>
    </recommendedName>
</protein>